<protein>
    <recommendedName>
        <fullName evidence="4">Secreted protein</fullName>
    </recommendedName>
</protein>
<proteinExistence type="predicted"/>
<dbReference type="RefSeq" id="WP_248157275.1">
    <property type="nucleotide sequence ID" value="NZ_JAKZAJ010000003.1"/>
</dbReference>
<feature type="chain" id="PRO_5046635436" description="Secreted protein" evidence="1">
    <location>
        <begin position="30"/>
        <end position="132"/>
    </location>
</feature>
<feature type="signal peptide" evidence="1">
    <location>
        <begin position="1"/>
        <end position="29"/>
    </location>
</feature>
<evidence type="ECO:0008006" key="4">
    <source>
        <dbReference type="Google" id="ProtNLM"/>
    </source>
</evidence>
<organism evidence="2 3">
    <name type="scientific">Marinobacter koreensis</name>
    <dbReference type="NCBI Taxonomy" id="335974"/>
    <lineage>
        <taxon>Bacteria</taxon>
        <taxon>Pseudomonadati</taxon>
        <taxon>Pseudomonadota</taxon>
        <taxon>Gammaproteobacteria</taxon>
        <taxon>Pseudomonadales</taxon>
        <taxon>Marinobacteraceae</taxon>
        <taxon>Marinobacter</taxon>
    </lineage>
</organism>
<gene>
    <name evidence="2" type="ORF">ACFPQA_00850</name>
</gene>
<accession>A0ABW0RH16</accession>
<name>A0ABW0RH16_9GAMM</name>
<dbReference type="EMBL" id="JBHSNL010000001">
    <property type="protein sequence ID" value="MFC5543591.1"/>
    <property type="molecule type" value="Genomic_DNA"/>
</dbReference>
<evidence type="ECO:0000313" key="3">
    <source>
        <dbReference type="Proteomes" id="UP001596055"/>
    </source>
</evidence>
<sequence>MSSHRTNRSAVAVFVFSLLTLLVSPAALAQSDAVATMAGILADMQHFPSDAQKQTLAAISSDDSNSEATRTIATAIHNIQHKAQPDDSAALKKVENSADATDAEKKLASIVLGFHHMAGDEAKRTLGMLANK</sequence>
<comment type="caution">
    <text evidence="2">The sequence shown here is derived from an EMBL/GenBank/DDBJ whole genome shotgun (WGS) entry which is preliminary data.</text>
</comment>
<reference evidence="3" key="1">
    <citation type="journal article" date="2019" name="Int. J. Syst. Evol. Microbiol.">
        <title>The Global Catalogue of Microorganisms (GCM) 10K type strain sequencing project: providing services to taxonomists for standard genome sequencing and annotation.</title>
        <authorList>
            <consortium name="The Broad Institute Genomics Platform"/>
            <consortium name="The Broad Institute Genome Sequencing Center for Infectious Disease"/>
            <person name="Wu L."/>
            <person name="Ma J."/>
        </authorList>
    </citation>
    <scope>NUCLEOTIDE SEQUENCE [LARGE SCALE GENOMIC DNA]</scope>
    <source>
        <strain evidence="3">CGMCC 4.1799</strain>
    </source>
</reference>
<evidence type="ECO:0000256" key="1">
    <source>
        <dbReference type="SAM" id="SignalP"/>
    </source>
</evidence>
<dbReference type="Proteomes" id="UP001596055">
    <property type="component" value="Unassembled WGS sequence"/>
</dbReference>
<keyword evidence="1" id="KW-0732">Signal</keyword>
<evidence type="ECO:0000313" key="2">
    <source>
        <dbReference type="EMBL" id="MFC5543591.1"/>
    </source>
</evidence>
<keyword evidence="3" id="KW-1185">Reference proteome</keyword>